<evidence type="ECO:0008006" key="3">
    <source>
        <dbReference type="Google" id="ProtNLM"/>
    </source>
</evidence>
<dbReference type="AlphaFoldDB" id="A0A7J9HKZ8"/>
<evidence type="ECO:0000313" key="2">
    <source>
        <dbReference type="Proteomes" id="UP000593560"/>
    </source>
</evidence>
<proteinExistence type="predicted"/>
<organism evidence="1 2">
    <name type="scientific">Gossypium harknessii</name>
    <dbReference type="NCBI Taxonomy" id="34285"/>
    <lineage>
        <taxon>Eukaryota</taxon>
        <taxon>Viridiplantae</taxon>
        <taxon>Streptophyta</taxon>
        <taxon>Embryophyta</taxon>
        <taxon>Tracheophyta</taxon>
        <taxon>Spermatophyta</taxon>
        <taxon>Magnoliopsida</taxon>
        <taxon>eudicotyledons</taxon>
        <taxon>Gunneridae</taxon>
        <taxon>Pentapetalae</taxon>
        <taxon>rosids</taxon>
        <taxon>malvids</taxon>
        <taxon>Malvales</taxon>
        <taxon>Malvaceae</taxon>
        <taxon>Malvoideae</taxon>
        <taxon>Gossypium</taxon>
    </lineage>
</organism>
<gene>
    <name evidence="1" type="ORF">Gohar_002466</name>
</gene>
<keyword evidence="2" id="KW-1185">Reference proteome</keyword>
<name>A0A7J9HKZ8_9ROSI</name>
<sequence>MRLCGKSPGSIKVHKGLSSSFGLPLSRSFSLTWKDFGEVSVIARCARTSITWNLERLIGNAFLGYSHGAYGKNHNLFIFQGTSWSNIDMIKVSYNWARQFMMSARSPTRSPQAPKACSNFLRNWVYLNTDGSVKTADDFGSTEGTMRGQYGN</sequence>
<evidence type="ECO:0000313" key="1">
    <source>
        <dbReference type="EMBL" id="MBA0810472.1"/>
    </source>
</evidence>
<dbReference type="Proteomes" id="UP000593560">
    <property type="component" value="Unassembled WGS sequence"/>
</dbReference>
<accession>A0A7J9HKZ8</accession>
<comment type="caution">
    <text evidence="1">The sequence shown here is derived from an EMBL/GenBank/DDBJ whole genome shotgun (WGS) entry which is preliminary data.</text>
</comment>
<dbReference type="EMBL" id="JABFAD010000010">
    <property type="protein sequence ID" value="MBA0810472.1"/>
    <property type="molecule type" value="Genomic_DNA"/>
</dbReference>
<reference evidence="1 2" key="1">
    <citation type="journal article" date="2019" name="Genome Biol. Evol.">
        <title>Insights into the evolution of the New World diploid cottons (Gossypium, subgenus Houzingenia) based on genome sequencing.</title>
        <authorList>
            <person name="Grover C.E."/>
            <person name="Arick M.A. 2nd"/>
            <person name="Thrash A."/>
            <person name="Conover J.L."/>
            <person name="Sanders W.S."/>
            <person name="Peterson D.G."/>
            <person name="Frelichowski J.E."/>
            <person name="Scheffler J.A."/>
            <person name="Scheffler B.E."/>
            <person name="Wendel J.F."/>
        </authorList>
    </citation>
    <scope>NUCLEOTIDE SEQUENCE [LARGE SCALE GENOMIC DNA]</scope>
    <source>
        <strain evidence="1">0</strain>
        <tissue evidence="1">Leaf</tissue>
    </source>
</reference>
<protein>
    <recommendedName>
        <fullName evidence="3">RNase H type-1 domain-containing protein</fullName>
    </recommendedName>
</protein>